<dbReference type="AlphaFoldDB" id="A0A1D2VKW3"/>
<comment type="similarity">
    <text evidence="3">Belongs to the SPC110 family.</text>
</comment>
<dbReference type="InterPro" id="IPR040593">
    <property type="entry name" value="Spc110_C"/>
</dbReference>
<protein>
    <recommendedName>
        <fullName evidence="4">Spindle pole body component 110</fullName>
    </recommendedName>
    <alternativeName>
        <fullName evidence="10">Spindle pole body spacer protein SPC110</fullName>
    </alternativeName>
</protein>
<dbReference type="Pfam" id="PF18520">
    <property type="entry name" value="Spc110_C"/>
    <property type="match status" value="1"/>
</dbReference>
<feature type="domain" description="Spindle pole body component 110 C-terminal" evidence="12">
    <location>
        <begin position="391"/>
        <end position="415"/>
    </location>
</feature>
<sequence>MVINKLENELEFERLNNSTNQLKIFDLNRDNNNNNNNNNNDNDNYDKLEIKRLSAKNNELELLINDQNDAFSSQIKSHEKKIKTYKNKLSEKENFLEELENKFSESQKEFKREIQNKESEILELESEVLSKENKIKLLNKEIENVHEDHQTDFEMLKKKNENKVNSVNELLNSEIEELRKKRDELSTKLSVKEFENDDLTRQFEKIRNANKEYEEEIMKIKEDMKKMIDEYNRIKEEKKGEFKGKDKEILELRNERDRLESQLRKLNEDYKILREDMVNKFEELFNSKKELNNVINKLNSQIKSLEINKEIDNEEEEKRYRNKLMLLDNQIKYYRNKFHEQIYITKDLKFLNSFMIKQIKSCNENLLYDLETLGNVGIEIGIDGENTRETPKRKKFKTVALAVLAMVRLKNRYEKSIKQNVKMKAIVSNIESSRKVLINLGNSDKSDKRINSKYNQ</sequence>
<accession>A0A1D2VKW3</accession>
<evidence type="ECO:0000256" key="6">
    <source>
        <dbReference type="ARBA" id="ARBA00023054"/>
    </source>
</evidence>
<evidence type="ECO:0000256" key="9">
    <source>
        <dbReference type="ARBA" id="ARBA00025064"/>
    </source>
</evidence>
<evidence type="ECO:0000256" key="8">
    <source>
        <dbReference type="ARBA" id="ARBA00023242"/>
    </source>
</evidence>
<dbReference type="GO" id="GO:0005634">
    <property type="term" value="C:nucleus"/>
    <property type="evidence" value="ECO:0007669"/>
    <property type="project" value="UniProtKB-SubCell"/>
</dbReference>
<dbReference type="STRING" id="1344418.A0A1D2VKW3"/>
<dbReference type="Gene3D" id="1.10.287.1490">
    <property type="match status" value="1"/>
</dbReference>
<evidence type="ECO:0000256" key="11">
    <source>
        <dbReference type="SAM" id="Coils"/>
    </source>
</evidence>
<feature type="coiled-coil region" evidence="11">
    <location>
        <begin position="50"/>
        <end position="315"/>
    </location>
</feature>
<dbReference type="OrthoDB" id="10255522at2759"/>
<comment type="function">
    <text evidence="9">Component of the spindle pole body (SPB) required for the proper execution of spindle pole body (SPB) duplication. Potential role in cross-linking filaments or anchoring other molecules. It is essential for growth.</text>
</comment>
<dbReference type="EMBL" id="KV454477">
    <property type="protein sequence ID" value="ODV62251.1"/>
    <property type="molecule type" value="Genomic_DNA"/>
</dbReference>
<keyword evidence="8" id="KW-0539">Nucleus</keyword>
<comment type="subcellular location">
    <subcellularLocation>
        <location evidence="2">Cytoplasm</location>
        <location evidence="2">Cytoskeleton</location>
        <location evidence="2">Microtubule organizing center</location>
        <location evidence="2">Spindle pole body</location>
    </subcellularLocation>
    <subcellularLocation>
        <location evidence="1">Nucleus</location>
    </subcellularLocation>
</comment>
<evidence type="ECO:0000256" key="4">
    <source>
        <dbReference type="ARBA" id="ARBA00016285"/>
    </source>
</evidence>
<evidence type="ECO:0000256" key="3">
    <source>
        <dbReference type="ARBA" id="ARBA00005853"/>
    </source>
</evidence>
<keyword evidence="5" id="KW-0963">Cytoplasm</keyword>
<gene>
    <name evidence="13" type="ORF">ASCRUDRAFT_74676</name>
</gene>
<dbReference type="GO" id="GO:0005737">
    <property type="term" value="C:cytoplasm"/>
    <property type="evidence" value="ECO:0007669"/>
    <property type="project" value="UniProtKB-ARBA"/>
</dbReference>
<dbReference type="InParanoid" id="A0A1D2VKW3"/>
<evidence type="ECO:0000256" key="2">
    <source>
        <dbReference type="ARBA" id="ARBA00004317"/>
    </source>
</evidence>
<evidence type="ECO:0000256" key="5">
    <source>
        <dbReference type="ARBA" id="ARBA00022490"/>
    </source>
</evidence>
<dbReference type="GO" id="GO:0005816">
    <property type="term" value="C:spindle pole body"/>
    <property type="evidence" value="ECO:0007669"/>
    <property type="project" value="UniProtKB-SubCell"/>
</dbReference>
<keyword evidence="14" id="KW-1185">Reference proteome</keyword>
<evidence type="ECO:0000313" key="14">
    <source>
        <dbReference type="Proteomes" id="UP000095038"/>
    </source>
</evidence>
<dbReference type="Gene3D" id="6.10.310.10">
    <property type="match status" value="1"/>
</dbReference>
<dbReference type="Proteomes" id="UP000095038">
    <property type="component" value="Unassembled WGS sequence"/>
</dbReference>
<evidence type="ECO:0000256" key="10">
    <source>
        <dbReference type="ARBA" id="ARBA00032118"/>
    </source>
</evidence>
<proteinExistence type="inferred from homology"/>
<dbReference type="RefSeq" id="XP_020048558.1">
    <property type="nucleotide sequence ID" value="XM_020192779.1"/>
</dbReference>
<evidence type="ECO:0000259" key="12">
    <source>
        <dbReference type="Pfam" id="PF18520"/>
    </source>
</evidence>
<keyword evidence="6 11" id="KW-0175">Coiled coil</keyword>
<evidence type="ECO:0000256" key="1">
    <source>
        <dbReference type="ARBA" id="ARBA00004123"/>
    </source>
</evidence>
<reference evidence="14" key="1">
    <citation type="submission" date="2016-05" db="EMBL/GenBank/DDBJ databases">
        <title>Comparative genomics of biotechnologically important yeasts.</title>
        <authorList>
            <consortium name="DOE Joint Genome Institute"/>
            <person name="Riley R."/>
            <person name="Haridas S."/>
            <person name="Wolfe K.H."/>
            <person name="Lopes M.R."/>
            <person name="Hittinger C.T."/>
            <person name="Goker M."/>
            <person name="Salamov A."/>
            <person name="Wisecaver J."/>
            <person name="Long T.M."/>
            <person name="Aerts A.L."/>
            <person name="Barry K."/>
            <person name="Choi C."/>
            <person name="Clum A."/>
            <person name="Coughlan A.Y."/>
            <person name="Deshpande S."/>
            <person name="Douglass A.P."/>
            <person name="Hanson S.J."/>
            <person name="Klenk H.-P."/>
            <person name="Labutti K."/>
            <person name="Lapidus A."/>
            <person name="Lindquist E."/>
            <person name="Lipzen A."/>
            <person name="Meier-Kolthoff J.P."/>
            <person name="Ohm R.A."/>
            <person name="Otillar R.P."/>
            <person name="Pangilinan J."/>
            <person name="Peng Y."/>
            <person name="Rokas A."/>
            <person name="Rosa C.A."/>
            <person name="Scheuner C."/>
            <person name="Sibirny A.A."/>
            <person name="Slot J.C."/>
            <person name="Stielow J.B."/>
            <person name="Sun H."/>
            <person name="Kurtzman C.P."/>
            <person name="Blackwell M."/>
            <person name="Grigoriev I.V."/>
            <person name="Jeffries T.W."/>
        </authorList>
    </citation>
    <scope>NUCLEOTIDE SEQUENCE [LARGE SCALE GENOMIC DNA]</scope>
    <source>
        <strain evidence="14">DSM 1968</strain>
    </source>
</reference>
<dbReference type="GeneID" id="30966415"/>
<keyword evidence="7" id="KW-0206">Cytoskeleton</keyword>
<evidence type="ECO:0000256" key="7">
    <source>
        <dbReference type="ARBA" id="ARBA00023212"/>
    </source>
</evidence>
<name>A0A1D2VKW3_9ASCO</name>
<organism evidence="13 14">
    <name type="scientific">Ascoidea rubescens DSM 1968</name>
    <dbReference type="NCBI Taxonomy" id="1344418"/>
    <lineage>
        <taxon>Eukaryota</taxon>
        <taxon>Fungi</taxon>
        <taxon>Dikarya</taxon>
        <taxon>Ascomycota</taxon>
        <taxon>Saccharomycotina</taxon>
        <taxon>Saccharomycetes</taxon>
        <taxon>Ascoideaceae</taxon>
        <taxon>Ascoidea</taxon>
    </lineage>
</organism>
<evidence type="ECO:0000313" key="13">
    <source>
        <dbReference type="EMBL" id="ODV62251.1"/>
    </source>
</evidence>